<dbReference type="GO" id="GO:0005891">
    <property type="term" value="C:voltage-gated calcium channel complex"/>
    <property type="evidence" value="ECO:0007669"/>
    <property type="project" value="InterPro"/>
</dbReference>
<keyword evidence="4" id="KW-0597">Phosphoprotein</keyword>
<feature type="transmembrane region" description="Helical" evidence="21">
    <location>
        <begin position="1534"/>
        <end position="1552"/>
    </location>
</feature>
<dbReference type="GO" id="GO:0005509">
    <property type="term" value="F:calcium ion binding"/>
    <property type="evidence" value="ECO:0007669"/>
    <property type="project" value="InterPro"/>
</dbReference>
<evidence type="ECO:0000256" key="13">
    <source>
        <dbReference type="ARBA" id="ARBA00023180"/>
    </source>
</evidence>
<feature type="transmembrane region" description="Helical" evidence="21">
    <location>
        <begin position="1749"/>
        <end position="1768"/>
    </location>
</feature>
<feature type="transmembrane region" description="Helical" evidence="21">
    <location>
        <begin position="1245"/>
        <end position="1268"/>
    </location>
</feature>
<keyword evidence="12 21" id="KW-0472">Membrane</keyword>
<keyword evidence="8 18" id="KW-0106">Calcium</keyword>
<protein>
    <recommendedName>
        <fullName evidence="17">Calcium-channel protein CCH1</fullName>
    </recommendedName>
</protein>
<feature type="compositionally biased region" description="Basic and acidic residues" evidence="20">
    <location>
        <begin position="22"/>
        <end position="35"/>
    </location>
</feature>
<feature type="transmembrane region" description="Helical" evidence="21">
    <location>
        <begin position="800"/>
        <end position="821"/>
    </location>
</feature>
<evidence type="ECO:0000256" key="15">
    <source>
        <dbReference type="ARBA" id="ARBA00057587"/>
    </source>
</evidence>
<evidence type="ECO:0000256" key="21">
    <source>
        <dbReference type="SAM" id="Phobius"/>
    </source>
</evidence>
<evidence type="ECO:0000256" key="20">
    <source>
        <dbReference type="SAM" id="MobiDB-lite"/>
    </source>
</evidence>
<feature type="compositionally biased region" description="Polar residues" evidence="20">
    <location>
        <begin position="1"/>
        <end position="14"/>
    </location>
</feature>
<feature type="compositionally biased region" description="Low complexity" evidence="20">
    <location>
        <begin position="2088"/>
        <end position="2116"/>
    </location>
</feature>
<feature type="compositionally biased region" description="Polar residues" evidence="20">
    <location>
        <begin position="2038"/>
        <end position="2059"/>
    </location>
</feature>
<dbReference type="FunCoup" id="A0A3N4KK04">
    <property type="interactions" value="109"/>
</dbReference>
<keyword evidence="5 19" id="KW-0109">Calcium transport</keyword>
<evidence type="ECO:0000256" key="2">
    <source>
        <dbReference type="ARBA" id="ARBA00022448"/>
    </source>
</evidence>
<name>A0A3N4KK04_9PEZI</name>
<feature type="transmembrane region" description="Helical" evidence="21">
    <location>
        <begin position="927"/>
        <end position="946"/>
    </location>
</feature>
<feature type="transmembrane region" description="Helical" evidence="21">
    <location>
        <begin position="396"/>
        <end position="418"/>
    </location>
</feature>
<keyword evidence="7 21" id="KW-0812">Transmembrane</keyword>
<keyword evidence="2" id="KW-0813">Transport</keyword>
<feature type="transmembrane region" description="Helical" evidence="21">
    <location>
        <begin position="967"/>
        <end position="991"/>
    </location>
</feature>
<feature type="transmembrane region" description="Helical" evidence="21">
    <location>
        <begin position="511"/>
        <end position="530"/>
    </location>
</feature>
<dbReference type="Gene3D" id="1.10.287.70">
    <property type="match status" value="4"/>
</dbReference>
<evidence type="ECO:0000313" key="24">
    <source>
        <dbReference type="Proteomes" id="UP000277580"/>
    </source>
</evidence>
<dbReference type="InterPro" id="IPR005821">
    <property type="entry name" value="Ion_trans_dom"/>
</dbReference>
<dbReference type="PROSITE" id="PS50222">
    <property type="entry name" value="EF_HAND_2"/>
    <property type="match status" value="1"/>
</dbReference>
<feature type="transmembrane region" description="Helical" evidence="21">
    <location>
        <begin position="896"/>
        <end position="915"/>
    </location>
</feature>
<evidence type="ECO:0000256" key="6">
    <source>
        <dbReference type="ARBA" id="ARBA00022673"/>
    </source>
</evidence>
<evidence type="ECO:0000256" key="9">
    <source>
        <dbReference type="ARBA" id="ARBA00022882"/>
    </source>
</evidence>
<feature type="region of interest" description="Disordered" evidence="20">
    <location>
        <begin position="2006"/>
        <end position="2182"/>
    </location>
</feature>
<dbReference type="OrthoDB" id="416585at2759"/>
<evidence type="ECO:0000259" key="22">
    <source>
        <dbReference type="PROSITE" id="PS50222"/>
    </source>
</evidence>
<evidence type="ECO:0000256" key="5">
    <source>
        <dbReference type="ARBA" id="ARBA00022568"/>
    </source>
</evidence>
<feature type="transmembrane region" description="Helical" evidence="21">
    <location>
        <begin position="1200"/>
        <end position="1224"/>
    </location>
</feature>
<accession>A0A3N4KK04</accession>
<keyword evidence="3" id="KW-1003">Cell membrane</keyword>
<comment type="subcellular location">
    <subcellularLocation>
        <location evidence="1">Cell membrane</location>
        <topology evidence="1">Multi-pass membrane protein</topology>
    </subcellularLocation>
    <subcellularLocation>
        <location evidence="19">Membrane</location>
        <topology evidence="19">Multi-pass membrane protein</topology>
    </subcellularLocation>
</comment>
<feature type="transmembrane region" description="Helical" evidence="21">
    <location>
        <begin position="677"/>
        <end position="695"/>
    </location>
</feature>
<reference evidence="23 24" key="1">
    <citation type="journal article" date="2018" name="Nat. Ecol. Evol.">
        <title>Pezizomycetes genomes reveal the molecular basis of ectomycorrhizal truffle lifestyle.</title>
        <authorList>
            <person name="Murat C."/>
            <person name="Payen T."/>
            <person name="Noel B."/>
            <person name="Kuo A."/>
            <person name="Morin E."/>
            <person name="Chen J."/>
            <person name="Kohler A."/>
            <person name="Krizsan K."/>
            <person name="Balestrini R."/>
            <person name="Da Silva C."/>
            <person name="Montanini B."/>
            <person name="Hainaut M."/>
            <person name="Levati E."/>
            <person name="Barry K.W."/>
            <person name="Belfiori B."/>
            <person name="Cichocki N."/>
            <person name="Clum A."/>
            <person name="Dockter R.B."/>
            <person name="Fauchery L."/>
            <person name="Guy J."/>
            <person name="Iotti M."/>
            <person name="Le Tacon F."/>
            <person name="Lindquist E.A."/>
            <person name="Lipzen A."/>
            <person name="Malagnac F."/>
            <person name="Mello A."/>
            <person name="Molinier V."/>
            <person name="Miyauchi S."/>
            <person name="Poulain J."/>
            <person name="Riccioni C."/>
            <person name="Rubini A."/>
            <person name="Sitrit Y."/>
            <person name="Splivallo R."/>
            <person name="Traeger S."/>
            <person name="Wang M."/>
            <person name="Zifcakova L."/>
            <person name="Wipf D."/>
            <person name="Zambonelli A."/>
            <person name="Paolocci F."/>
            <person name="Nowrousian M."/>
            <person name="Ottonello S."/>
            <person name="Baldrian P."/>
            <person name="Spatafora J.W."/>
            <person name="Henrissat B."/>
            <person name="Nagy L.G."/>
            <person name="Aury J.M."/>
            <person name="Wincker P."/>
            <person name="Grigoriev I.V."/>
            <person name="Bonfante P."/>
            <person name="Martin F.M."/>
        </authorList>
    </citation>
    <scope>NUCLEOTIDE SEQUENCE [LARGE SCALE GENOMIC DNA]</scope>
    <source>
        <strain evidence="23 24">CCBAS932</strain>
    </source>
</reference>
<proteinExistence type="inferred from homology"/>
<feature type="region of interest" description="Disordered" evidence="20">
    <location>
        <begin position="262"/>
        <end position="325"/>
    </location>
</feature>
<evidence type="ECO:0000256" key="11">
    <source>
        <dbReference type="ARBA" id="ARBA00023065"/>
    </source>
</evidence>
<feature type="region of interest" description="Disordered" evidence="20">
    <location>
        <begin position="184"/>
        <end position="245"/>
    </location>
</feature>
<dbReference type="InParanoid" id="A0A3N4KK04"/>
<dbReference type="PRINTS" id="PR00167">
    <property type="entry name" value="CACHANNEL"/>
</dbReference>
<keyword evidence="24" id="KW-1185">Reference proteome</keyword>
<evidence type="ECO:0000256" key="17">
    <source>
        <dbReference type="ARBA" id="ARBA00067459"/>
    </source>
</evidence>
<feature type="compositionally biased region" description="Polar residues" evidence="20">
    <location>
        <begin position="2129"/>
        <end position="2155"/>
    </location>
</feature>
<dbReference type="FunFam" id="1.20.120.350:FF:000079">
    <property type="entry name" value="Calcium channel subunit Cch1"/>
    <property type="match status" value="1"/>
</dbReference>
<evidence type="ECO:0000256" key="14">
    <source>
        <dbReference type="ARBA" id="ARBA00023303"/>
    </source>
</evidence>
<feature type="compositionally biased region" description="Low complexity" evidence="20">
    <location>
        <begin position="219"/>
        <end position="232"/>
    </location>
</feature>
<feature type="compositionally biased region" description="Low complexity" evidence="20">
    <location>
        <begin position="43"/>
        <end position="53"/>
    </location>
</feature>
<dbReference type="FunFam" id="1.10.287.70:FF:000118">
    <property type="entry name" value="Calcium channel subunit Cch1"/>
    <property type="match status" value="1"/>
</dbReference>
<feature type="transmembrane region" description="Helical" evidence="21">
    <location>
        <begin position="701"/>
        <end position="729"/>
    </location>
</feature>
<dbReference type="InterPro" id="IPR050599">
    <property type="entry name" value="VDCC_alpha-1_subunit"/>
</dbReference>
<dbReference type="InterPro" id="IPR002048">
    <property type="entry name" value="EF_hand_dom"/>
</dbReference>
<dbReference type="Pfam" id="PF00520">
    <property type="entry name" value="Ion_trans"/>
    <property type="match status" value="4"/>
</dbReference>
<sequence>MASGSNTYKPSSSEPIPLQDLSRSRRDRDRGRDGYEDAGMSPSSSRSRSLLRGGSLGAEIGRRISTHRARKSYDRVREDSPPQFSPPPVPTIPDLQVPHYEIREQSDLPSIVEVKQGFTEALGNESHRGSWLPRRNANEPLSPWVAADDDELSGTTPSFEIHREDDTAYLTEPANMQPISGFSNHRKHLSSHSVKFAPGPSLGEDLHSAAEEGLGGGARSRSGSVASRSGSLTKGRSLSPGTSPVRRVSVAVQNMAQRVVNVSNDPEAIEQTLRRRSSSKSRRDAPGRPSVPAIEIHQLDDTEPSDQEEKPTTPLRNFNRPDNRPWHIQSNPLKGRTFRTFGPNNPIRLFLCDILVHPMAEPFILLLILIQTILLTIDAAPSVYNDPRAKSWGTSNIDYALLVLFVIYTLEIIARMIVSGVFLNPHQENDPRGRGNVRRQLFARGKELFSPKRSQSVRAPSPARPDDPPSLLRTITTNFQFDGGPTTVQSLARNRMARRAFLRHSFNRLDFVAVVSYWISLYLCITGLEAEKHLYVFRMMSCLRILRLLGITSGTSVILRSLKKAAPLLVNVALLIGFFWLIFAIIGVQSFKSSLRRTCVWVDPEGVQGNYTQDFQFCGGYIDASTGVELPYVYTDGTSGAKKAKGYICPVNSLCVADVNPYGGTVSFDNIIQSFELVFVVMSANTFSSLLYYMADSDYLTAALFFAFGIVILAFWLANLLIAVITTSFQVIREESRKSAFAAEDDDGLNKDDVVKVKEKKSFVKSIYEGTRLFWVIVIAIGLFSSTFRSSSMSKDREILIDRVELGVTVILSVEIVLRFLSDWRGFRKSKQNWADLALVVITCIIQLPPIHNSGRIYEWLTLFQILRVYRVVWAIPATRNLLSKVIGNVSGLTNLILFVLLLTFLCALFAVQIVRGDLPAEYQGETSPITFNTIFNAFLGMYEIFSSENWTGILYMATDVQSQYNVGWITATFLIGWFILGNFIVLNMFIAVVQENFDVTEDEKRIYQVKAFLQNKDYSAPTQGISLSSIFGGKKRPKDPHSRQAAFEMLTKQAVVESFLDEGQIHSRQPLTRAAAIDFSAAVDNVNAEQKRRHNPFKMLYDKIVKLFQGDKEPNPFYSFQTRSVANLAPTAMAQEVVMEAEQRKKAQREYLRKYPNYNVSLFIFTPSNPLRRLCQRMVGPSRAHIRYDGLPPYTPFSYAFSIIVYCAIVAMVIIACVTTPLYQKQYFETYGSSLKNWFTFSDLGFVALFTIESAIKIIADGLIWTPNAYLRGSWGVIDCVVLVTLWISVGTSLQNQGEISRSVGAFKALRALRLLNISGSAQNTFHSVVIVGGKKVLSAAFVSLSLIIPFAIYGVNLFAGLMDSCNDGSSDITNLSDCVHEYASTPFQWDVLAPRAVDNPYFNFDNFGSSLFILFQIVSQEGWTGVMFNAQSIVGRGQQPQPFASDVNSIFFLAFNLLGAVFVLTLFVSVFMRNYTEQTGVAFLTSEQRSWLELRKLLRQIRPSKRPNKGSSSSWKNWCYDRATHKHGWWQRALTVVLIFHGVLLLIEYHPAPPGLDRVRDWIFLGFTFIFVLNLVIRVIGLTWNNFLKSRWDIYALMSVSGTSITTVLLLAGYEERTFIQLQKLFLVSILMMLIPRNDDLDHLFKTAAASLTAIGSLMATWFVLFLVYAIAFTQTFGLTKIGPNGNGNMNFRTVPKALILLFVMTCGEGWNQIMSDYEVTVPMCVRGDSFYDSDCGSQGYARALFVSWNIISMYIFVSMFISLIFESFSYVYQRSGGSSAASRAEIRKFKEAWQKFDPEGTGYISKEYFPRLLGTLTGIFAMRIYEEPFTVHEILRKARVEQRSSTGRTPRVVEGINLDTLNKCIVEIPKQKIQKQRQIYTLFYEECLVSADKDYGVEFGTVLLVLAHYKIINDNKSLKLEEYLRRRFRLQRVEEQIQRNCVRNFFLTLYWSKRFKNRVRARMSSRKALGINTQVPEIFVDDGSSHQTSSPLVPKILVDDGEIPATSSASSTTTPREISPTPVRQVPPPLDLSGEFSNFNAPITTFGSSSAAQFGNSDPFASGSPYSMEESPSTLRQRPGRGINSDLSPSGSPTGGSPNMSPSISPIASPRLGPLGGGLARTGSGNDSTSRSRQGSEVMSQNVLEVLQSSEWGDQIRSYIESRSGNNSPTNQGGPRSPR</sequence>
<comment type="function">
    <text evidence="15">Voltage-gated, high-affinity calcium channel that functions together with MID1 to mediate calcium entry into cells. Required during conditions of environmental stress.</text>
</comment>
<evidence type="ECO:0000256" key="4">
    <source>
        <dbReference type="ARBA" id="ARBA00022553"/>
    </source>
</evidence>
<keyword evidence="10 21" id="KW-1133">Transmembrane helix</keyword>
<evidence type="ECO:0000256" key="7">
    <source>
        <dbReference type="ARBA" id="ARBA00022692"/>
    </source>
</evidence>
<feature type="transmembrane region" description="Helical" evidence="21">
    <location>
        <begin position="542"/>
        <end position="562"/>
    </location>
</feature>
<organism evidence="23 24">
    <name type="scientific">Morchella conica CCBAS932</name>
    <dbReference type="NCBI Taxonomy" id="1392247"/>
    <lineage>
        <taxon>Eukaryota</taxon>
        <taxon>Fungi</taxon>
        <taxon>Dikarya</taxon>
        <taxon>Ascomycota</taxon>
        <taxon>Pezizomycotina</taxon>
        <taxon>Pezizomycetes</taxon>
        <taxon>Pezizales</taxon>
        <taxon>Morchellaceae</taxon>
        <taxon>Morchella</taxon>
    </lineage>
</organism>
<dbReference type="PANTHER" id="PTHR45628:SF7">
    <property type="entry name" value="VOLTAGE-DEPENDENT CALCIUM CHANNEL TYPE A SUBUNIT ALPHA-1"/>
    <property type="match status" value="1"/>
</dbReference>
<comment type="similarity">
    <text evidence="16 19">Belongs to the calcium channel alpha-1 subunit (TC 1.A.1.11) family.</text>
</comment>
<keyword evidence="11" id="KW-0406">Ion transport</keyword>
<dbReference type="InterPro" id="IPR002077">
    <property type="entry name" value="VDCCAlpha1"/>
</dbReference>
<feature type="transmembrane region" description="Helical" evidence="21">
    <location>
        <begin position="770"/>
        <end position="788"/>
    </location>
</feature>
<dbReference type="STRING" id="1392247.A0A3N4KK04"/>
<dbReference type="EMBL" id="ML119140">
    <property type="protein sequence ID" value="RPB10860.1"/>
    <property type="molecule type" value="Genomic_DNA"/>
</dbReference>
<feature type="compositionally biased region" description="Basic and acidic residues" evidence="20">
    <location>
        <begin position="71"/>
        <end position="80"/>
    </location>
</feature>
<feature type="binding site" evidence="18">
    <location>
        <position position="1423"/>
    </location>
    <ligand>
        <name>Ca(2+)</name>
        <dbReference type="ChEBI" id="CHEBI:29108"/>
    </ligand>
</feature>
<feature type="transmembrane region" description="Helical" evidence="21">
    <location>
        <begin position="568"/>
        <end position="588"/>
    </location>
</feature>
<keyword evidence="13" id="KW-0325">Glycoprotein</keyword>
<keyword evidence="9 19" id="KW-0851">Voltage-gated channel</keyword>
<dbReference type="FunFam" id="1.10.287.70:FF:000093">
    <property type="entry name" value="Calcium channel subunit Cch1"/>
    <property type="match status" value="1"/>
</dbReference>
<dbReference type="GO" id="GO:0008331">
    <property type="term" value="F:high voltage-gated calcium channel activity"/>
    <property type="evidence" value="ECO:0007669"/>
    <property type="project" value="TreeGrafter"/>
</dbReference>
<evidence type="ECO:0000313" key="23">
    <source>
        <dbReference type="EMBL" id="RPB10860.1"/>
    </source>
</evidence>
<dbReference type="InterPro" id="IPR027359">
    <property type="entry name" value="Volt_channel_dom_sf"/>
</dbReference>
<evidence type="ECO:0000256" key="3">
    <source>
        <dbReference type="ARBA" id="ARBA00022475"/>
    </source>
</evidence>
<keyword evidence="6 19" id="KW-0107">Calcium channel</keyword>
<dbReference type="PANTHER" id="PTHR45628">
    <property type="entry name" value="VOLTAGE-DEPENDENT CALCIUM CHANNEL TYPE A SUBUNIT ALPHA-1"/>
    <property type="match status" value="1"/>
</dbReference>
<feature type="transmembrane region" description="Helical" evidence="21">
    <location>
        <begin position="1650"/>
        <end position="1674"/>
    </location>
</feature>
<feature type="compositionally biased region" description="Low complexity" evidence="20">
    <location>
        <begin position="2008"/>
        <end position="2017"/>
    </location>
</feature>
<keyword evidence="14" id="KW-0407">Ion channel</keyword>
<feature type="region of interest" description="Disordered" evidence="20">
    <location>
        <begin position="1"/>
        <end position="94"/>
    </location>
</feature>
<evidence type="ECO:0000256" key="12">
    <source>
        <dbReference type="ARBA" id="ARBA00023136"/>
    </source>
</evidence>
<evidence type="ECO:0000256" key="8">
    <source>
        <dbReference type="ARBA" id="ARBA00022837"/>
    </source>
</evidence>
<feature type="transmembrane region" description="Helical" evidence="21">
    <location>
        <begin position="1274"/>
        <end position="1295"/>
    </location>
</feature>
<feature type="compositionally biased region" description="Polar residues" evidence="20">
    <location>
        <begin position="2164"/>
        <end position="2182"/>
    </location>
</feature>
<evidence type="ECO:0000256" key="1">
    <source>
        <dbReference type="ARBA" id="ARBA00004651"/>
    </source>
</evidence>
<gene>
    <name evidence="23" type="ORF">P167DRAFT_607004</name>
</gene>
<evidence type="ECO:0000256" key="18">
    <source>
        <dbReference type="PIRSR" id="PIRSR602077-1"/>
    </source>
</evidence>
<feature type="transmembrane region" description="Helical" evidence="21">
    <location>
        <begin position="1452"/>
        <end position="1473"/>
    </location>
</feature>
<dbReference type="GO" id="GO:0098703">
    <property type="term" value="P:calcium ion import across plasma membrane"/>
    <property type="evidence" value="ECO:0007669"/>
    <property type="project" value="TreeGrafter"/>
</dbReference>
<feature type="domain" description="EF-hand" evidence="22">
    <location>
        <begin position="1787"/>
        <end position="1822"/>
    </location>
</feature>
<evidence type="ECO:0000256" key="16">
    <source>
        <dbReference type="ARBA" id="ARBA00061395"/>
    </source>
</evidence>
<dbReference type="Proteomes" id="UP000277580">
    <property type="component" value="Unassembled WGS sequence"/>
</dbReference>
<feature type="transmembrane region" description="Helical" evidence="21">
    <location>
        <begin position="363"/>
        <end position="384"/>
    </location>
</feature>
<feature type="transmembrane region" description="Helical" evidence="21">
    <location>
        <begin position="1338"/>
        <end position="1361"/>
    </location>
</feature>
<evidence type="ECO:0000256" key="10">
    <source>
        <dbReference type="ARBA" id="ARBA00022989"/>
    </source>
</evidence>
<keyword evidence="18" id="KW-0479">Metal-binding</keyword>
<evidence type="ECO:0000256" key="19">
    <source>
        <dbReference type="RuleBase" id="RU003808"/>
    </source>
</evidence>
<feature type="transmembrane region" description="Helical" evidence="21">
    <location>
        <begin position="1564"/>
        <end position="1582"/>
    </location>
</feature>
<dbReference type="SUPFAM" id="SSF81324">
    <property type="entry name" value="Voltage-gated potassium channels"/>
    <property type="match status" value="4"/>
</dbReference>
<dbReference type="Gene3D" id="1.20.120.350">
    <property type="entry name" value="Voltage-gated potassium channels. Chain C"/>
    <property type="match status" value="5"/>
</dbReference>
<feature type="transmembrane region" description="Helical" evidence="21">
    <location>
        <begin position="1594"/>
        <end position="1614"/>
    </location>
</feature>
<dbReference type="FunFam" id="1.20.120.350:FF:000063">
    <property type="entry name" value="Calcium channel subunit Cch1"/>
    <property type="match status" value="1"/>
</dbReference>